<dbReference type="SUPFAM" id="SSF50978">
    <property type="entry name" value="WD40 repeat-like"/>
    <property type="match status" value="1"/>
</dbReference>
<dbReference type="InterPro" id="IPR001680">
    <property type="entry name" value="WD40_rpt"/>
</dbReference>
<dbReference type="InterPro" id="IPR036322">
    <property type="entry name" value="WD40_repeat_dom_sf"/>
</dbReference>
<dbReference type="OrthoDB" id="16717at2759"/>
<feature type="repeat" description="WD" evidence="3">
    <location>
        <begin position="352"/>
        <end position="383"/>
    </location>
</feature>
<feature type="compositionally biased region" description="Basic and acidic residues" evidence="4">
    <location>
        <begin position="387"/>
        <end position="402"/>
    </location>
</feature>
<dbReference type="SMART" id="SM00320">
    <property type="entry name" value="WD40"/>
    <property type="match status" value="7"/>
</dbReference>
<reference evidence="5" key="1">
    <citation type="submission" date="2021-05" db="EMBL/GenBank/DDBJ databases">
        <title>The genome of the haptophyte Pavlova lutheri (Diacronema luteri, Pavlovales) - a model for lipid biosynthesis in eukaryotic algae.</title>
        <authorList>
            <person name="Hulatt C.J."/>
            <person name="Posewitz M.C."/>
        </authorList>
    </citation>
    <scope>NUCLEOTIDE SEQUENCE</scope>
    <source>
        <strain evidence="5">NIVA-4/92</strain>
    </source>
</reference>
<evidence type="ECO:0000313" key="6">
    <source>
        <dbReference type="Proteomes" id="UP000751190"/>
    </source>
</evidence>
<keyword evidence="1 3" id="KW-0853">WD repeat</keyword>
<comment type="caution">
    <text evidence="5">The sequence shown here is derived from an EMBL/GenBank/DDBJ whole genome shotgun (WGS) entry which is preliminary data.</text>
</comment>
<dbReference type="GO" id="GO:0031124">
    <property type="term" value="P:mRNA 3'-end processing"/>
    <property type="evidence" value="ECO:0007669"/>
    <property type="project" value="InterPro"/>
</dbReference>
<dbReference type="Proteomes" id="UP000751190">
    <property type="component" value="Unassembled WGS sequence"/>
</dbReference>
<dbReference type="PROSITE" id="PS50082">
    <property type="entry name" value="WD_REPEATS_2"/>
    <property type="match status" value="6"/>
</dbReference>
<dbReference type="PRINTS" id="PR00320">
    <property type="entry name" value="GPROTEINBRPT"/>
</dbReference>
<organism evidence="5 6">
    <name type="scientific">Diacronema lutheri</name>
    <name type="common">Unicellular marine alga</name>
    <name type="synonym">Monochrysis lutheri</name>
    <dbReference type="NCBI Taxonomy" id="2081491"/>
    <lineage>
        <taxon>Eukaryota</taxon>
        <taxon>Haptista</taxon>
        <taxon>Haptophyta</taxon>
        <taxon>Pavlovophyceae</taxon>
        <taxon>Pavlovales</taxon>
        <taxon>Pavlovaceae</taxon>
        <taxon>Diacronema</taxon>
    </lineage>
</organism>
<feature type="region of interest" description="Disordered" evidence="4">
    <location>
        <begin position="1"/>
        <end position="35"/>
    </location>
</feature>
<evidence type="ECO:0000256" key="1">
    <source>
        <dbReference type="ARBA" id="ARBA00022574"/>
    </source>
</evidence>
<name>A0A8J5XBJ8_DIALT</name>
<feature type="repeat" description="WD" evidence="3">
    <location>
        <begin position="140"/>
        <end position="172"/>
    </location>
</feature>
<dbReference type="GO" id="GO:0005847">
    <property type="term" value="C:mRNA cleavage and polyadenylation specificity factor complex"/>
    <property type="evidence" value="ECO:0007669"/>
    <property type="project" value="TreeGrafter"/>
</dbReference>
<dbReference type="PROSITE" id="PS50294">
    <property type="entry name" value="WD_REPEATS_REGION"/>
    <property type="match status" value="5"/>
</dbReference>
<feature type="compositionally biased region" description="Basic and acidic residues" evidence="4">
    <location>
        <begin position="1"/>
        <end position="10"/>
    </location>
</feature>
<dbReference type="PANTHER" id="PTHR22836">
    <property type="entry name" value="WD40 REPEAT PROTEIN"/>
    <property type="match status" value="1"/>
</dbReference>
<feature type="repeat" description="WD" evidence="3">
    <location>
        <begin position="266"/>
        <end position="307"/>
    </location>
</feature>
<feature type="region of interest" description="Disordered" evidence="4">
    <location>
        <begin position="383"/>
        <end position="411"/>
    </location>
</feature>
<evidence type="ECO:0008006" key="7">
    <source>
        <dbReference type="Google" id="ProtNLM"/>
    </source>
</evidence>
<keyword evidence="6" id="KW-1185">Reference proteome</keyword>
<protein>
    <recommendedName>
        <fullName evidence="7">Polyadenylation factor subunit 2</fullName>
    </recommendedName>
</protein>
<accession>A0A8J5XBJ8</accession>
<dbReference type="InterPro" id="IPR020472">
    <property type="entry name" value="WD40_PAC1"/>
</dbReference>
<keyword evidence="2" id="KW-0677">Repeat</keyword>
<evidence type="ECO:0000256" key="4">
    <source>
        <dbReference type="SAM" id="MobiDB-lite"/>
    </source>
</evidence>
<gene>
    <name evidence="5" type="ORF">KFE25_004508</name>
</gene>
<dbReference type="OMA" id="DEQSHAM"/>
<dbReference type="EMBL" id="JAGTXO010000034">
    <property type="protein sequence ID" value="KAG8460260.1"/>
    <property type="molecule type" value="Genomic_DNA"/>
</dbReference>
<feature type="repeat" description="WD" evidence="3">
    <location>
        <begin position="189"/>
        <end position="223"/>
    </location>
</feature>
<dbReference type="Pfam" id="PF00400">
    <property type="entry name" value="WD40"/>
    <property type="match status" value="6"/>
</dbReference>
<dbReference type="InterPro" id="IPR045245">
    <property type="entry name" value="Pfs2-like"/>
</dbReference>
<sequence length="598" mass="62552">MLRDGREARPLKRPLPGRGGEDERGGAGLPRRRPAARRTVDFAGPMLRYLAERRYEPLLRESFVLQPEGSYARHVLPPGAYAGNCATGVCARLAHASHNYPRAPINSLSWMPEAHRLLTGSGTGLFTLWNGFSFSFEAMQQAHERAVRAMAWSHDERWLVTGDQTGFVKYWQPTLNNVKEFPAHEGTSIGQISFCPSDRKFASCADDGPIKLWDFESCRLERKLHGHGWDIKSCQWHPTKAIVASGSKDALIKLWDPKSERDVATIHAHKASVVQLRWHSNGFLLLSASRDQLVKLYDIRTMRALRIFRGHTREVTAIAWHPVHSELFASASYDGAVCQWAATLTEPLSELPGAHYLAVWGLAWHPLGHLLASASQDGSVKFWARNRPGDAEPDHDGRRDGDSTGARGGAHGAGAGGGAVAALLAANAAAAAAGRAAMLLAPPSTAQCAAAPPAGATGGAAAPVHARGLMDGRGVGGLDSSIAPLGIADPRSGAIGACGTHARGGGGAAPCAAAAAGAVRSAGAWGDGALGDVSSGGFAFIDGGYGGSGLGARLPTSAEIGASCAAGCASRAEGAVATCPAASVAACAPHGDYWALRR</sequence>
<evidence type="ECO:0000313" key="5">
    <source>
        <dbReference type="EMBL" id="KAG8460260.1"/>
    </source>
</evidence>
<dbReference type="CDD" id="cd00200">
    <property type="entry name" value="WD40"/>
    <property type="match status" value="1"/>
</dbReference>
<feature type="repeat" description="WD" evidence="3">
    <location>
        <begin position="224"/>
        <end position="265"/>
    </location>
</feature>
<dbReference type="Gene3D" id="2.130.10.10">
    <property type="entry name" value="YVTN repeat-like/Quinoprotein amine dehydrogenase"/>
    <property type="match status" value="2"/>
</dbReference>
<evidence type="ECO:0000256" key="2">
    <source>
        <dbReference type="ARBA" id="ARBA00022737"/>
    </source>
</evidence>
<dbReference type="InterPro" id="IPR015943">
    <property type="entry name" value="WD40/YVTN_repeat-like_dom_sf"/>
</dbReference>
<feature type="repeat" description="WD" evidence="3">
    <location>
        <begin position="308"/>
        <end position="340"/>
    </location>
</feature>
<evidence type="ECO:0000256" key="3">
    <source>
        <dbReference type="PROSITE-ProRule" id="PRU00221"/>
    </source>
</evidence>
<dbReference type="AlphaFoldDB" id="A0A8J5XBJ8"/>
<proteinExistence type="predicted"/>
<dbReference type="PANTHER" id="PTHR22836:SF0">
    <property type="entry name" value="PRE-MRNA 3' END PROCESSING PROTEIN WDR33"/>
    <property type="match status" value="1"/>
</dbReference>